<gene>
    <name evidence="2" type="ORF">SAMN04489713_11341</name>
</gene>
<dbReference type="GO" id="GO:0051920">
    <property type="term" value="F:peroxiredoxin activity"/>
    <property type="evidence" value="ECO:0007669"/>
    <property type="project" value="InterPro"/>
</dbReference>
<dbReference type="STRING" id="1993.SAMN04489713_11341"/>
<proteinExistence type="predicted"/>
<name>A0A1I5P9F8_9ACTN</name>
<keyword evidence="3" id="KW-1185">Reference proteome</keyword>
<sequence>MTKHQATDRFDEGLAVRRKVLGAEHVDRSLAKATDFARPAQDLVTEYCWGEIWTRDGLDRKTRSLLNLAMLTALGRMHELAVHVRGAITNGCTEEEIQEALLQTMVYCGAPAALEAFRVADTVLAEVRSHD</sequence>
<accession>A0A1I5P9F8</accession>
<dbReference type="RefSeq" id="WP_021592473.1">
    <property type="nucleotide sequence ID" value="NZ_CP083237.1"/>
</dbReference>
<feature type="domain" description="Carboxymuconolactone decarboxylase-like" evidence="1">
    <location>
        <begin position="40"/>
        <end position="121"/>
    </location>
</feature>
<dbReference type="EMBL" id="FOVH01000013">
    <property type="protein sequence ID" value="SFP30420.1"/>
    <property type="molecule type" value="Genomic_DNA"/>
</dbReference>
<dbReference type="eggNOG" id="COG0599">
    <property type="taxonomic scope" value="Bacteria"/>
</dbReference>
<dbReference type="InterPro" id="IPR012788">
    <property type="entry name" value="Decarb_PcaC"/>
</dbReference>
<dbReference type="Gene3D" id="1.20.1290.10">
    <property type="entry name" value="AhpD-like"/>
    <property type="match status" value="1"/>
</dbReference>
<dbReference type="InterPro" id="IPR003779">
    <property type="entry name" value="CMD-like"/>
</dbReference>
<reference evidence="2 3" key="1">
    <citation type="submission" date="2016-10" db="EMBL/GenBank/DDBJ databases">
        <authorList>
            <person name="de Groot N.N."/>
        </authorList>
    </citation>
    <scope>NUCLEOTIDE SEQUENCE [LARGE SCALE GENOMIC DNA]</scope>
    <source>
        <strain evidence="2 3">DSM 43067</strain>
    </source>
</reference>
<dbReference type="InParanoid" id="A0A1I5P9F8"/>
<dbReference type="PANTHER" id="PTHR33570:SF2">
    <property type="entry name" value="CARBOXYMUCONOLACTONE DECARBOXYLASE-LIKE DOMAIN-CONTAINING PROTEIN"/>
    <property type="match status" value="1"/>
</dbReference>
<dbReference type="AlphaFoldDB" id="A0A1I5P9F8"/>
<organism evidence="2 3">
    <name type="scientific">Actinomadura madurae</name>
    <dbReference type="NCBI Taxonomy" id="1993"/>
    <lineage>
        <taxon>Bacteria</taxon>
        <taxon>Bacillati</taxon>
        <taxon>Actinomycetota</taxon>
        <taxon>Actinomycetes</taxon>
        <taxon>Streptosporangiales</taxon>
        <taxon>Thermomonosporaceae</taxon>
        <taxon>Actinomadura</taxon>
    </lineage>
</organism>
<dbReference type="SUPFAM" id="SSF69118">
    <property type="entry name" value="AhpD-like"/>
    <property type="match status" value="1"/>
</dbReference>
<protein>
    <submittedName>
        <fullName evidence="2">4-carboxymuconolactone decarboxylase</fullName>
    </submittedName>
</protein>
<dbReference type="NCBIfam" id="TIGR02425">
    <property type="entry name" value="decarb_PcaC"/>
    <property type="match status" value="1"/>
</dbReference>
<dbReference type="PANTHER" id="PTHR33570">
    <property type="entry name" value="4-CARBOXYMUCONOLACTONE DECARBOXYLASE FAMILY PROTEIN"/>
    <property type="match status" value="1"/>
</dbReference>
<dbReference type="InterPro" id="IPR052512">
    <property type="entry name" value="4CMD/NDH-1_regulator"/>
</dbReference>
<dbReference type="InterPro" id="IPR029032">
    <property type="entry name" value="AhpD-like"/>
</dbReference>
<dbReference type="Proteomes" id="UP000183413">
    <property type="component" value="Unassembled WGS sequence"/>
</dbReference>
<dbReference type="OrthoDB" id="9802489at2"/>
<evidence type="ECO:0000313" key="3">
    <source>
        <dbReference type="Proteomes" id="UP000183413"/>
    </source>
</evidence>
<evidence type="ECO:0000259" key="1">
    <source>
        <dbReference type="Pfam" id="PF02627"/>
    </source>
</evidence>
<evidence type="ECO:0000313" key="2">
    <source>
        <dbReference type="EMBL" id="SFP30420.1"/>
    </source>
</evidence>
<dbReference type="Pfam" id="PF02627">
    <property type="entry name" value="CMD"/>
    <property type="match status" value="1"/>
</dbReference>
<dbReference type="GeneID" id="99657060"/>